<reference evidence="10" key="1">
    <citation type="journal article" date="2010" name="Nature">
        <title>The Amphimedon queenslandica genome and the evolution of animal complexity.</title>
        <authorList>
            <person name="Srivastava M."/>
            <person name="Simakov O."/>
            <person name="Chapman J."/>
            <person name="Fahey B."/>
            <person name="Gauthier M.E."/>
            <person name="Mitros T."/>
            <person name="Richards G.S."/>
            <person name="Conaco C."/>
            <person name="Dacre M."/>
            <person name="Hellsten U."/>
            <person name="Larroux C."/>
            <person name="Putnam N.H."/>
            <person name="Stanke M."/>
            <person name="Adamska M."/>
            <person name="Darling A."/>
            <person name="Degnan S.M."/>
            <person name="Oakley T.H."/>
            <person name="Plachetzki D.C."/>
            <person name="Zhai Y."/>
            <person name="Adamski M."/>
            <person name="Calcino A."/>
            <person name="Cummins S.F."/>
            <person name="Goodstein D.M."/>
            <person name="Harris C."/>
            <person name="Jackson D.J."/>
            <person name="Leys S.P."/>
            <person name="Shu S."/>
            <person name="Woodcroft B.J."/>
            <person name="Vervoort M."/>
            <person name="Kosik K.S."/>
            <person name="Manning G."/>
            <person name="Degnan B.M."/>
            <person name="Rokhsar D.S."/>
        </authorList>
    </citation>
    <scope>NUCLEOTIDE SEQUENCE [LARGE SCALE GENOMIC DNA]</scope>
</reference>
<dbReference type="HAMAP" id="MF_00361">
    <property type="entry name" value="NAD_kinase"/>
    <property type="match status" value="1"/>
</dbReference>
<dbReference type="EnsemblMetazoa" id="XM_019996141.1">
    <property type="protein sequence ID" value="XP_019851700.1"/>
    <property type="gene ID" value="LOC100640413"/>
</dbReference>
<evidence type="ECO:0000256" key="3">
    <source>
        <dbReference type="ARBA" id="ARBA00022679"/>
    </source>
</evidence>
<dbReference type="Gene3D" id="3.40.50.10330">
    <property type="entry name" value="Probable inorganic polyphosphate/atp-NAD kinase, domain 1"/>
    <property type="match status" value="1"/>
</dbReference>
<dbReference type="InterPro" id="IPR017438">
    <property type="entry name" value="ATP-NAD_kinase_N"/>
</dbReference>
<dbReference type="InterPro" id="IPR002504">
    <property type="entry name" value="NADK"/>
</dbReference>
<evidence type="ECO:0000256" key="2">
    <source>
        <dbReference type="ARBA" id="ARBA00012120"/>
    </source>
</evidence>
<name>A0AAN0J3T9_AMPQE</name>
<evidence type="ECO:0000313" key="10">
    <source>
        <dbReference type="Proteomes" id="UP000007879"/>
    </source>
</evidence>
<keyword evidence="7" id="KW-0521">NADP</keyword>
<dbReference type="GO" id="GO:0003951">
    <property type="term" value="F:NAD+ kinase activity"/>
    <property type="evidence" value="ECO:0007669"/>
    <property type="project" value="UniProtKB-EC"/>
</dbReference>
<accession>A0AAN0J3T9</accession>
<organism evidence="9 10">
    <name type="scientific">Amphimedon queenslandica</name>
    <name type="common">Sponge</name>
    <dbReference type="NCBI Taxonomy" id="400682"/>
    <lineage>
        <taxon>Eukaryota</taxon>
        <taxon>Metazoa</taxon>
        <taxon>Porifera</taxon>
        <taxon>Demospongiae</taxon>
        <taxon>Heteroscleromorpha</taxon>
        <taxon>Haplosclerida</taxon>
        <taxon>Niphatidae</taxon>
        <taxon>Amphimedon</taxon>
    </lineage>
</organism>
<keyword evidence="10" id="KW-1185">Reference proteome</keyword>
<dbReference type="FunFam" id="2.60.200.30:FF:000009">
    <property type="entry name" value="Poly(P)/ATP NAD kinase"/>
    <property type="match status" value="1"/>
</dbReference>
<dbReference type="Gene3D" id="2.60.200.30">
    <property type="entry name" value="Probable inorganic polyphosphate/atp-NAD kinase, domain 2"/>
    <property type="match status" value="1"/>
</dbReference>
<keyword evidence="4" id="KW-0547">Nucleotide-binding</keyword>
<dbReference type="InterPro" id="IPR016064">
    <property type="entry name" value="NAD/diacylglycerol_kinase_sf"/>
</dbReference>
<evidence type="ECO:0000256" key="4">
    <source>
        <dbReference type="ARBA" id="ARBA00022741"/>
    </source>
</evidence>
<evidence type="ECO:0000313" key="9">
    <source>
        <dbReference type="EnsemblMetazoa" id="XP_019851700.1"/>
    </source>
</evidence>
<evidence type="ECO:0000256" key="5">
    <source>
        <dbReference type="ARBA" id="ARBA00022777"/>
    </source>
</evidence>
<keyword evidence="5" id="KW-0418">Kinase</keyword>
<dbReference type="AlphaFoldDB" id="A0AAN0J3T9"/>
<dbReference type="PANTHER" id="PTHR20275:SF0">
    <property type="entry name" value="NAD KINASE"/>
    <property type="match status" value="1"/>
</dbReference>
<evidence type="ECO:0000256" key="7">
    <source>
        <dbReference type="ARBA" id="ARBA00022857"/>
    </source>
</evidence>
<sequence>MAGMARAEPDMSNAAEKKRQSYKYYNQRSQLDFYPEQTDSDEEPKSKAMIQKASDMSGIEDPSCDHHLLWREAPKRVLLMKKFRDEEVTATFKNVAKWLIEEMNAVIICEPAVLKENLICQEEFSSISRQFLTWKDDEDSEEEDSKEKVLSDIDIIICIGGDGTLLYTSSMFQDGTAVPPVLSFNNGSLGFLTPFPITEYKSHIQRVFKGKVSITLRHRLICEIRANNKVALPLSPDNEDICHVDYCKDHPVSPPPNDMRRLSKFSTKVMISSQDKLKTKMMVMNEVVVDRGPSPYLTNLELCCNGRPMTSVQGDGIIIATPTGSTAYSLAAGASMVHPSVPCMLISPICPHSLSFRSIVIPAGVEISVTVATESRNSAWVSFDGRNRQEIFQGDCVVVTTSSCPVPSVNNTGHVTDWFDSLAECLHWNIRKQQKKL</sequence>
<dbReference type="GO" id="GO:0005524">
    <property type="term" value="F:ATP binding"/>
    <property type="evidence" value="ECO:0007669"/>
    <property type="project" value="UniProtKB-KW"/>
</dbReference>
<dbReference type="Pfam" id="PF20143">
    <property type="entry name" value="NAD_kinase_C"/>
    <property type="match status" value="1"/>
</dbReference>
<gene>
    <name evidence="9" type="primary">100640413</name>
</gene>
<dbReference type="Proteomes" id="UP000007879">
    <property type="component" value="Unassembled WGS sequence"/>
</dbReference>
<evidence type="ECO:0000256" key="6">
    <source>
        <dbReference type="ARBA" id="ARBA00022840"/>
    </source>
</evidence>
<reference evidence="9" key="2">
    <citation type="submission" date="2024-06" db="UniProtKB">
        <authorList>
            <consortium name="EnsemblMetazoa"/>
        </authorList>
    </citation>
    <scope>IDENTIFICATION</scope>
</reference>
<dbReference type="GO" id="GO:0006741">
    <property type="term" value="P:NADP+ biosynthetic process"/>
    <property type="evidence" value="ECO:0007669"/>
    <property type="project" value="InterPro"/>
</dbReference>
<dbReference type="GO" id="GO:0019674">
    <property type="term" value="P:NAD+ metabolic process"/>
    <property type="evidence" value="ECO:0007669"/>
    <property type="project" value="InterPro"/>
</dbReference>
<proteinExistence type="inferred from homology"/>
<protein>
    <recommendedName>
        <fullName evidence="2">NAD(+) kinase</fullName>
        <ecNumber evidence="2">2.7.1.23</ecNumber>
    </recommendedName>
</protein>
<keyword evidence="8" id="KW-0520">NAD</keyword>
<dbReference type="PANTHER" id="PTHR20275">
    <property type="entry name" value="NAD KINASE"/>
    <property type="match status" value="1"/>
</dbReference>
<keyword evidence="3" id="KW-0808">Transferase</keyword>
<dbReference type="SUPFAM" id="SSF111331">
    <property type="entry name" value="NAD kinase/diacylglycerol kinase-like"/>
    <property type="match status" value="1"/>
</dbReference>
<keyword evidence="6" id="KW-0067">ATP-binding</keyword>
<evidence type="ECO:0000256" key="8">
    <source>
        <dbReference type="ARBA" id="ARBA00023027"/>
    </source>
</evidence>
<comment type="similarity">
    <text evidence="1">Belongs to the NAD kinase family.</text>
</comment>
<dbReference type="InterPro" id="IPR017437">
    <property type="entry name" value="ATP-NAD_kinase_PpnK-typ_C"/>
</dbReference>
<dbReference type="EC" id="2.7.1.23" evidence="2"/>
<evidence type="ECO:0000256" key="1">
    <source>
        <dbReference type="ARBA" id="ARBA00010995"/>
    </source>
</evidence>
<dbReference type="Pfam" id="PF01513">
    <property type="entry name" value="NAD_kinase"/>
    <property type="match status" value="1"/>
</dbReference>